<dbReference type="OrthoDB" id="1522078at2"/>
<keyword evidence="12" id="KW-1185">Reference proteome</keyword>
<dbReference type="RefSeq" id="WP_091476569.1">
    <property type="nucleotide sequence ID" value="NZ_FOJT01000004.1"/>
</dbReference>
<dbReference type="GO" id="GO:0003700">
    <property type="term" value="F:DNA-binding transcription factor activity"/>
    <property type="evidence" value="ECO:0007669"/>
    <property type="project" value="InterPro"/>
</dbReference>
<dbReference type="Gene3D" id="3.40.50.2300">
    <property type="match status" value="1"/>
</dbReference>
<evidence type="ECO:0000259" key="10">
    <source>
        <dbReference type="PROSITE" id="PS50110"/>
    </source>
</evidence>
<evidence type="ECO:0000256" key="6">
    <source>
        <dbReference type="PROSITE-ProRule" id="PRU00169"/>
    </source>
</evidence>
<reference evidence="12" key="1">
    <citation type="submission" date="2016-10" db="EMBL/GenBank/DDBJ databases">
        <authorList>
            <person name="Varghese N."/>
            <person name="Submissions S."/>
        </authorList>
    </citation>
    <scope>NUCLEOTIDE SEQUENCE [LARGE SCALE GENOMIC DNA]</scope>
    <source>
        <strain evidence="12">DSM 21789</strain>
    </source>
</reference>
<keyword evidence="3 6" id="KW-0597">Phosphoprotein</keyword>
<dbReference type="EC" id="2.7.13.3" evidence="2"/>
<dbReference type="PROSITE" id="PS50110">
    <property type="entry name" value="RESPONSE_REGULATORY"/>
    <property type="match status" value="1"/>
</dbReference>
<dbReference type="SMART" id="SM00388">
    <property type="entry name" value="HisKA"/>
    <property type="match status" value="1"/>
</dbReference>
<dbReference type="CDD" id="cd00082">
    <property type="entry name" value="HisKA"/>
    <property type="match status" value="1"/>
</dbReference>
<keyword evidence="7" id="KW-0472">Membrane</keyword>
<feature type="domain" description="HTH araC/xylS-type" evidence="8">
    <location>
        <begin position="610"/>
        <end position="704"/>
    </location>
</feature>
<dbReference type="SMART" id="SM00342">
    <property type="entry name" value="HTH_ARAC"/>
    <property type="match status" value="1"/>
</dbReference>
<organism evidence="11 12">
    <name type="scientific">Flavobacterium swingsii</name>
    <dbReference type="NCBI Taxonomy" id="498292"/>
    <lineage>
        <taxon>Bacteria</taxon>
        <taxon>Pseudomonadati</taxon>
        <taxon>Bacteroidota</taxon>
        <taxon>Flavobacteriia</taxon>
        <taxon>Flavobacteriales</taxon>
        <taxon>Flavobacteriaceae</taxon>
        <taxon>Flavobacterium</taxon>
    </lineage>
</organism>
<keyword evidence="7" id="KW-0812">Transmembrane</keyword>
<keyword evidence="4" id="KW-0808">Transferase</keyword>
<feature type="modified residue" description="4-aspartylphosphate" evidence="6">
    <location>
        <position position="515"/>
    </location>
</feature>
<feature type="domain" description="Histidine kinase" evidence="9">
    <location>
        <begin position="220"/>
        <end position="434"/>
    </location>
</feature>
<evidence type="ECO:0000259" key="8">
    <source>
        <dbReference type="PROSITE" id="PS01124"/>
    </source>
</evidence>
<dbReference type="InterPro" id="IPR004358">
    <property type="entry name" value="Sig_transdc_His_kin-like_C"/>
</dbReference>
<feature type="transmembrane region" description="Helical" evidence="7">
    <location>
        <begin position="86"/>
        <end position="103"/>
    </location>
</feature>
<evidence type="ECO:0000256" key="5">
    <source>
        <dbReference type="ARBA" id="ARBA00022777"/>
    </source>
</evidence>
<sequence>MNKSRFDTFVSLGIRNSIQSNSEVKRIKLFNAFCYCWYVTAVILLLNYLIKTPILYLNVVVHFLQLMVIILAQYLHARGKYETARFMFAMMLIVNSFVFGNFLKKGQLLEFYLILAPAVSLVLTDNKKINYSIFTLALLCFAIPNSFFKHYATINFYSPALVCLFILFYILTNYFKKQNIKTENLLKVERDKVIADKVVLEEQKNKLDKLNEFKSHFFVNFSHEIRTPLTLIQGNASRINLKGSVEENQEKISVINSQIQQIQGIISDIINLSKIDSNEFTIDAKMVSLQPFLKKHYVEFKEVFQKKEIQFNLKMNIPEIYVFIDEDLMSKSINNLLSNALKFTPKKGIVEIEVLLEEDLIITIKDSGIGIPKYDLERVFDRFFQSKNDITKSQGSGIGLSFTQNIVEAHQFEISLSSVPNEATIFSITIPKKAIEYGATKAKMSTNSTKKSISKEICINKSNTLNRSVLIVEDNSQMRNYLKEVLENYQITEAENGQEAIEILQKQSFDIIITDYMMPVLDGEGLVIKIKELELKTPIIVLTARSDQEGKLNMLRLGIDGYLNKPFVEEELHLMIKKSLQSLDILQSFETTLATEEKESLSVFANKFNLELNELIYTHMHSSTFGVEDIALHLNISKSTLNRKTKAILGQTTQELIMEARFQKAKIVLLENPYATKKEIAESIGITNATYFFSKLNERFGNLI</sequence>
<dbReference type="InterPro" id="IPR003594">
    <property type="entry name" value="HATPase_dom"/>
</dbReference>
<dbReference type="SMART" id="SM00387">
    <property type="entry name" value="HATPase_c"/>
    <property type="match status" value="1"/>
</dbReference>
<dbReference type="Pfam" id="PF00512">
    <property type="entry name" value="HisKA"/>
    <property type="match status" value="1"/>
</dbReference>
<feature type="transmembrane region" description="Helical" evidence="7">
    <location>
        <begin position="154"/>
        <end position="175"/>
    </location>
</feature>
<dbReference type="Proteomes" id="UP000199604">
    <property type="component" value="Unassembled WGS sequence"/>
</dbReference>
<dbReference type="FunFam" id="3.30.565.10:FF:000006">
    <property type="entry name" value="Sensor histidine kinase WalK"/>
    <property type="match status" value="1"/>
</dbReference>
<evidence type="ECO:0000313" key="12">
    <source>
        <dbReference type="Proteomes" id="UP000199604"/>
    </source>
</evidence>
<evidence type="ECO:0000256" key="2">
    <source>
        <dbReference type="ARBA" id="ARBA00012438"/>
    </source>
</evidence>
<gene>
    <name evidence="11" type="ORF">SAMN05660845_1889</name>
</gene>
<feature type="transmembrane region" description="Helical" evidence="7">
    <location>
        <begin position="29"/>
        <end position="49"/>
    </location>
</feature>
<dbReference type="GO" id="GO:0000155">
    <property type="term" value="F:phosphorelay sensor kinase activity"/>
    <property type="evidence" value="ECO:0007669"/>
    <property type="project" value="InterPro"/>
</dbReference>
<dbReference type="GO" id="GO:0043565">
    <property type="term" value="F:sequence-specific DNA binding"/>
    <property type="evidence" value="ECO:0007669"/>
    <property type="project" value="InterPro"/>
</dbReference>
<keyword evidence="7" id="KW-1133">Transmembrane helix</keyword>
<dbReference type="SUPFAM" id="SSF52172">
    <property type="entry name" value="CheY-like"/>
    <property type="match status" value="1"/>
</dbReference>
<feature type="transmembrane region" description="Helical" evidence="7">
    <location>
        <begin position="55"/>
        <end position="74"/>
    </location>
</feature>
<feature type="transmembrane region" description="Helical" evidence="7">
    <location>
        <begin position="131"/>
        <end position="148"/>
    </location>
</feature>
<dbReference type="InterPro" id="IPR001789">
    <property type="entry name" value="Sig_transdc_resp-reg_receiver"/>
</dbReference>
<dbReference type="SMART" id="SM00448">
    <property type="entry name" value="REC"/>
    <property type="match status" value="1"/>
</dbReference>
<dbReference type="SUPFAM" id="SSF47384">
    <property type="entry name" value="Homodimeric domain of signal transducing histidine kinase"/>
    <property type="match status" value="1"/>
</dbReference>
<dbReference type="AlphaFoldDB" id="A0A1I0YR18"/>
<dbReference type="PROSITE" id="PS50109">
    <property type="entry name" value="HIS_KIN"/>
    <property type="match status" value="1"/>
</dbReference>
<dbReference type="PANTHER" id="PTHR43547">
    <property type="entry name" value="TWO-COMPONENT HISTIDINE KINASE"/>
    <property type="match status" value="1"/>
</dbReference>
<dbReference type="Gene3D" id="1.10.10.60">
    <property type="entry name" value="Homeodomain-like"/>
    <property type="match status" value="1"/>
</dbReference>
<dbReference type="Gene3D" id="1.10.287.130">
    <property type="match status" value="1"/>
</dbReference>
<evidence type="ECO:0000256" key="7">
    <source>
        <dbReference type="SAM" id="Phobius"/>
    </source>
</evidence>
<dbReference type="PRINTS" id="PR00344">
    <property type="entry name" value="BCTRLSENSOR"/>
</dbReference>
<feature type="domain" description="Response regulatory" evidence="10">
    <location>
        <begin position="468"/>
        <end position="580"/>
    </location>
</feature>
<dbReference type="PANTHER" id="PTHR43547:SF2">
    <property type="entry name" value="HYBRID SIGNAL TRANSDUCTION HISTIDINE KINASE C"/>
    <property type="match status" value="1"/>
</dbReference>
<evidence type="ECO:0000259" key="9">
    <source>
        <dbReference type="PROSITE" id="PS50109"/>
    </source>
</evidence>
<proteinExistence type="predicted"/>
<evidence type="ECO:0000313" key="11">
    <source>
        <dbReference type="EMBL" id="SFB15417.1"/>
    </source>
</evidence>
<dbReference type="InterPro" id="IPR005467">
    <property type="entry name" value="His_kinase_dom"/>
</dbReference>
<protein>
    <recommendedName>
        <fullName evidence="2">histidine kinase</fullName>
        <ecNumber evidence="2">2.7.13.3</ecNumber>
    </recommendedName>
</protein>
<keyword evidence="5 11" id="KW-0418">Kinase</keyword>
<accession>A0A1I0YR18</accession>
<dbReference type="InterPro" id="IPR018060">
    <property type="entry name" value="HTH_AraC"/>
</dbReference>
<dbReference type="EMBL" id="FOJT01000004">
    <property type="protein sequence ID" value="SFB15417.1"/>
    <property type="molecule type" value="Genomic_DNA"/>
</dbReference>
<evidence type="ECO:0000256" key="3">
    <source>
        <dbReference type="ARBA" id="ARBA00022553"/>
    </source>
</evidence>
<name>A0A1I0YR18_9FLAO</name>
<dbReference type="PROSITE" id="PS01124">
    <property type="entry name" value="HTH_ARAC_FAMILY_2"/>
    <property type="match status" value="1"/>
</dbReference>
<dbReference type="InterPro" id="IPR011006">
    <property type="entry name" value="CheY-like_superfamily"/>
</dbReference>
<dbReference type="Gene3D" id="3.30.565.10">
    <property type="entry name" value="Histidine kinase-like ATPase, C-terminal domain"/>
    <property type="match status" value="1"/>
</dbReference>
<dbReference type="InterPro" id="IPR036097">
    <property type="entry name" value="HisK_dim/P_sf"/>
</dbReference>
<dbReference type="InterPro" id="IPR003661">
    <property type="entry name" value="HisK_dim/P_dom"/>
</dbReference>
<comment type="catalytic activity">
    <reaction evidence="1">
        <text>ATP + protein L-histidine = ADP + protein N-phospho-L-histidine.</text>
        <dbReference type="EC" id="2.7.13.3"/>
    </reaction>
</comment>
<dbReference type="SUPFAM" id="SSF55874">
    <property type="entry name" value="ATPase domain of HSP90 chaperone/DNA topoisomerase II/histidine kinase"/>
    <property type="match status" value="1"/>
</dbReference>
<dbReference type="InterPro" id="IPR036890">
    <property type="entry name" value="HATPase_C_sf"/>
</dbReference>
<evidence type="ECO:0000256" key="1">
    <source>
        <dbReference type="ARBA" id="ARBA00000085"/>
    </source>
</evidence>
<dbReference type="Pfam" id="PF02518">
    <property type="entry name" value="HATPase_c"/>
    <property type="match status" value="1"/>
</dbReference>
<dbReference type="CDD" id="cd00156">
    <property type="entry name" value="REC"/>
    <property type="match status" value="1"/>
</dbReference>
<evidence type="ECO:0000256" key="4">
    <source>
        <dbReference type="ARBA" id="ARBA00022679"/>
    </source>
</evidence>
<dbReference type="STRING" id="498292.SAMN05660845_1889"/>
<dbReference type="Pfam" id="PF00072">
    <property type="entry name" value="Response_reg"/>
    <property type="match status" value="1"/>
</dbReference>